<feature type="compositionally biased region" description="Basic residues" evidence="6">
    <location>
        <begin position="538"/>
        <end position="548"/>
    </location>
</feature>
<feature type="region of interest" description="Disordered" evidence="6">
    <location>
        <begin position="274"/>
        <end position="320"/>
    </location>
</feature>
<dbReference type="GeneID" id="30966388"/>
<feature type="compositionally biased region" description="Acidic residues" evidence="6">
    <location>
        <begin position="489"/>
        <end position="510"/>
    </location>
</feature>
<dbReference type="GO" id="GO:0005654">
    <property type="term" value="C:nucleoplasm"/>
    <property type="evidence" value="ECO:0007669"/>
    <property type="project" value="UniProtKB-SubCell"/>
</dbReference>
<keyword evidence="4 5" id="KW-0539">Nucleus</keyword>
<keyword evidence="1 5" id="KW-0690">Ribosome biogenesis</keyword>
<dbReference type="PANTHER" id="PTHR12221">
    <property type="entry name" value="PESCADILLO - RELATED"/>
    <property type="match status" value="1"/>
</dbReference>
<keyword evidence="2 5" id="KW-0698">rRNA processing</keyword>
<accession>A0A1D2VKM4</accession>
<dbReference type="Pfam" id="PF16589">
    <property type="entry name" value="BRCT_2"/>
    <property type="match status" value="1"/>
</dbReference>
<dbReference type="EMBL" id="KV454477">
    <property type="protein sequence ID" value="ODV62163.1"/>
    <property type="molecule type" value="Genomic_DNA"/>
</dbReference>
<evidence type="ECO:0000256" key="5">
    <source>
        <dbReference type="HAMAP-Rule" id="MF_03028"/>
    </source>
</evidence>
<dbReference type="GO" id="GO:0070545">
    <property type="term" value="C:PeBoW complex"/>
    <property type="evidence" value="ECO:0007669"/>
    <property type="project" value="EnsemblFungi"/>
</dbReference>
<evidence type="ECO:0000256" key="1">
    <source>
        <dbReference type="ARBA" id="ARBA00022517"/>
    </source>
</evidence>
<evidence type="ECO:0000313" key="9">
    <source>
        <dbReference type="Proteomes" id="UP000095038"/>
    </source>
</evidence>
<dbReference type="HAMAP" id="MF_03028">
    <property type="entry name" value="Pescadillo"/>
    <property type="match status" value="1"/>
</dbReference>
<dbReference type="SUPFAM" id="SSF52113">
    <property type="entry name" value="BRCT domain"/>
    <property type="match status" value="1"/>
</dbReference>
<dbReference type="GO" id="GO:0043021">
    <property type="term" value="F:ribonucleoprotein complex binding"/>
    <property type="evidence" value="ECO:0007669"/>
    <property type="project" value="UniProtKB-UniRule"/>
</dbReference>
<dbReference type="GO" id="GO:0000463">
    <property type="term" value="P:maturation of LSU-rRNA from tricistronic rRNA transcript (SSU-rRNA, 5.8S rRNA, LSU-rRNA)"/>
    <property type="evidence" value="ECO:0007669"/>
    <property type="project" value="UniProtKB-UniRule"/>
</dbReference>
<dbReference type="GO" id="GO:0000462">
    <property type="term" value="P:maturation of SSU-rRNA from tricistronic rRNA transcript (SSU-rRNA, 5.8S rRNA, LSU-rRNA)"/>
    <property type="evidence" value="ECO:0007669"/>
    <property type="project" value="EnsemblFungi"/>
</dbReference>
<gene>
    <name evidence="5" type="primary">NOP7</name>
    <name evidence="8" type="ORF">ASCRUDRAFT_74604</name>
</gene>
<organism evidence="8 9">
    <name type="scientific">Ascoidea rubescens DSM 1968</name>
    <dbReference type="NCBI Taxonomy" id="1344418"/>
    <lineage>
        <taxon>Eukaryota</taxon>
        <taxon>Fungi</taxon>
        <taxon>Dikarya</taxon>
        <taxon>Ascomycota</taxon>
        <taxon>Saccharomycotina</taxon>
        <taxon>Saccharomycetes</taxon>
        <taxon>Ascoideaceae</taxon>
        <taxon>Ascoidea</taxon>
    </lineage>
</organism>
<comment type="subcellular location">
    <subcellularLocation>
        <location evidence="5">Nucleus</location>
        <location evidence="5">Nucleolus</location>
    </subcellularLocation>
    <subcellularLocation>
        <location evidence="5">Nucleus</location>
        <location evidence="5">Nucleoplasm</location>
    </subcellularLocation>
</comment>
<dbReference type="OrthoDB" id="10264910at2759"/>
<dbReference type="FunFam" id="3.40.50.10190:FF:000067">
    <property type="entry name" value="Pescadillo homolog"/>
    <property type="match status" value="1"/>
</dbReference>
<evidence type="ECO:0000256" key="6">
    <source>
        <dbReference type="SAM" id="MobiDB-lite"/>
    </source>
</evidence>
<feature type="compositionally biased region" description="Basic and acidic residues" evidence="6">
    <location>
        <begin position="575"/>
        <end position="589"/>
    </location>
</feature>
<feature type="compositionally biased region" description="Basic and acidic residues" evidence="6">
    <location>
        <begin position="553"/>
        <end position="563"/>
    </location>
</feature>
<dbReference type="InterPro" id="IPR010613">
    <property type="entry name" value="PES"/>
</dbReference>
<sequence>MGKIRKKFKTGNAKNFVTRTQAIKKLQVSLADFRRLCIFKGIYPREPRNKRKANKGSTKPVTFYYSKDIQYLLHEPVLAKFRNHKTFSKKLSRAITRGEISDAKRLNDNKPKYKLDHIIKERYPTFLDALRDLDDPLNMLFLFANMPPTNKVTNQIINNCETICNQWLTFVARERCLKKVFVSIKGIYYQANIKGQNILWLSPYKFPQNIPSDIDFRIMSTFLEFYITLLNFILFKLYTDNGLVFPPKLDGFKTKTIGGLSSFILELENPIPKSNSNITEESNDKPNNTEEAEEAEEAEPDPDRLDTFEPVKEGGDTLIQPSNSGDALSNLFENKIFFVGREVPIDVLEFLILSCGGKIVSEIVYNQLSEKDKKNLEINQKITHQIVDRPVFNKVIGRTYIQPQWVFDSINKSKLLPVSDYAPGETLPPHLSPWGDSAGYNPENPLDGDESKNIDEAAEESESKSEDEIEAEEDSKKINGKESKKNQVVEEDDNDESESEDDDESDDEELAQQKELELELKGVKYSDAKSLQQEQGKKKQQNSRKRKLSVSQSKEDKEGKELAKIMMSRKHRKLYDKMHYSNEKKESKKSILQQKKKKLEKKKQKLTKLKK</sequence>
<dbReference type="CDD" id="cd17709">
    <property type="entry name" value="BRCT_pescadillo_like"/>
    <property type="match status" value="1"/>
</dbReference>
<protein>
    <recommendedName>
        <fullName evidence="5">Pescadillo homolog</fullName>
    </recommendedName>
    <alternativeName>
        <fullName evidence="5">Nucleolar protein 7 homolog</fullName>
    </alternativeName>
</protein>
<evidence type="ECO:0000313" key="8">
    <source>
        <dbReference type="EMBL" id="ODV62163.1"/>
    </source>
</evidence>
<dbReference type="InterPro" id="IPR036420">
    <property type="entry name" value="BRCT_dom_sf"/>
</dbReference>
<dbReference type="RefSeq" id="XP_020048470.1">
    <property type="nucleotide sequence ID" value="XM_020192752.1"/>
</dbReference>
<comment type="subunit">
    <text evidence="5">Component of the NOP7 complex, composed of ERB1, NOP7 and YTM1. Within the NOP7 complex ERB1 appears to interact directly with NOP7 and YTM1. The NOP7 complex also associates with the 66S pre-ribosome.</text>
</comment>
<dbReference type="PROSITE" id="PS50172">
    <property type="entry name" value="BRCT"/>
    <property type="match status" value="1"/>
</dbReference>
<dbReference type="InParanoid" id="A0A1D2VKM4"/>
<dbReference type="AlphaFoldDB" id="A0A1D2VKM4"/>
<feature type="domain" description="BRCT" evidence="7">
    <location>
        <begin position="327"/>
        <end position="423"/>
    </location>
</feature>
<dbReference type="STRING" id="1344418.A0A1D2VKM4"/>
<feature type="compositionally biased region" description="Basic and acidic residues" evidence="6">
    <location>
        <begin position="301"/>
        <end position="315"/>
    </location>
</feature>
<evidence type="ECO:0000256" key="4">
    <source>
        <dbReference type="ARBA" id="ARBA00023242"/>
    </source>
</evidence>
<feature type="compositionally biased region" description="Basic and acidic residues" evidence="6">
    <location>
        <begin position="474"/>
        <end position="488"/>
    </location>
</feature>
<dbReference type="FunCoup" id="A0A1D2VKM4">
    <property type="interactions" value="1345"/>
</dbReference>
<keyword evidence="3" id="KW-0175">Coiled coil</keyword>
<dbReference type="GO" id="GO:0000466">
    <property type="term" value="P:maturation of 5.8S rRNA from tricistronic rRNA transcript (SSU-rRNA, 5.8S rRNA, LSU-rRNA)"/>
    <property type="evidence" value="ECO:0007669"/>
    <property type="project" value="UniProtKB-UniRule"/>
</dbReference>
<dbReference type="GO" id="GO:0070180">
    <property type="term" value="F:large ribosomal subunit rRNA binding"/>
    <property type="evidence" value="ECO:0007669"/>
    <property type="project" value="EnsemblFungi"/>
</dbReference>
<keyword evidence="9" id="KW-1185">Reference proteome</keyword>
<dbReference type="GO" id="GO:0030687">
    <property type="term" value="C:preribosome, large subunit precursor"/>
    <property type="evidence" value="ECO:0007669"/>
    <property type="project" value="UniProtKB-UniRule"/>
</dbReference>
<evidence type="ECO:0000256" key="3">
    <source>
        <dbReference type="ARBA" id="ARBA00023054"/>
    </source>
</evidence>
<dbReference type="Pfam" id="PF06732">
    <property type="entry name" value="Pescadillo_N"/>
    <property type="match status" value="1"/>
</dbReference>
<dbReference type="Gene3D" id="3.40.50.10190">
    <property type="entry name" value="BRCT domain"/>
    <property type="match status" value="1"/>
</dbReference>
<proteinExistence type="inferred from homology"/>
<feature type="compositionally biased region" description="Acidic residues" evidence="6">
    <location>
        <begin position="290"/>
        <end position="300"/>
    </location>
</feature>
<evidence type="ECO:0000259" key="7">
    <source>
        <dbReference type="PROSITE" id="PS50172"/>
    </source>
</evidence>
<evidence type="ECO:0000256" key="2">
    <source>
        <dbReference type="ARBA" id="ARBA00022552"/>
    </source>
</evidence>
<name>A0A1D2VKM4_9ASCO</name>
<feature type="compositionally biased region" description="Basic residues" evidence="6">
    <location>
        <begin position="594"/>
        <end position="611"/>
    </location>
</feature>
<comment type="function">
    <text evidence="5">Component of the NOP7 complex, which is required for maturation of the 25S and 5.8S ribosomal RNAs and formation of the 60S ribosome.</text>
</comment>
<dbReference type="InterPro" id="IPR001357">
    <property type="entry name" value="BRCT_dom"/>
</dbReference>
<dbReference type="PANTHER" id="PTHR12221:SF6">
    <property type="entry name" value="PESCADILLO HOMOLOG"/>
    <property type="match status" value="1"/>
</dbReference>
<feature type="region of interest" description="Disordered" evidence="6">
    <location>
        <begin position="427"/>
        <end position="611"/>
    </location>
</feature>
<feature type="compositionally biased region" description="Basic and acidic residues" evidence="6">
    <location>
        <begin position="449"/>
        <end position="466"/>
    </location>
</feature>
<comment type="similarity">
    <text evidence="5">Belongs to the pescadillo family.</text>
</comment>
<dbReference type="Proteomes" id="UP000095038">
    <property type="component" value="Unassembled WGS sequence"/>
</dbReference>
<feature type="compositionally biased region" description="Basic and acidic residues" evidence="6">
    <location>
        <begin position="511"/>
        <end position="527"/>
    </location>
</feature>
<reference evidence="9" key="1">
    <citation type="submission" date="2016-05" db="EMBL/GenBank/DDBJ databases">
        <title>Comparative genomics of biotechnologically important yeasts.</title>
        <authorList>
            <consortium name="DOE Joint Genome Institute"/>
            <person name="Riley R."/>
            <person name="Haridas S."/>
            <person name="Wolfe K.H."/>
            <person name="Lopes M.R."/>
            <person name="Hittinger C.T."/>
            <person name="Goker M."/>
            <person name="Salamov A."/>
            <person name="Wisecaver J."/>
            <person name="Long T.M."/>
            <person name="Aerts A.L."/>
            <person name="Barry K."/>
            <person name="Choi C."/>
            <person name="Clum A."/>
            <person name="Coughlan A.Y."/>
            <person name="Deshpande S."/>
            <person name="Douglass A.P."/>
            <person name="Hanson S.J."/>
            <person name="Klenk H.-P."/>
            <person name="Labutti K."/>
            <person name="Lapidus A."/>
            <person name="Lindquist E."/>
            <person name="Lipzen A."/>
            <person name="Meier-Kolthoff J.P."/>
            <person name="Ohm R.A."/>
            <person name="Otillar R.P."/>
            <person name="Pangilinan J."/>
            <person name="Peng Y."/>
            <person name="Rokas A."/>
            <person name="Rosa C.A."/>
            <person name="Scheuner C."/>
            <person name="Sibirny A.A."/>
            <person name="Slot J.C."/>
            <person name="Stielow J.B."/>
            <person name="Sun H."/>
            <person name="Kurtzman C.P."/>
            <person name="Blackwell M."/>
            <person name="Grigoriev I.V."/>
            <person name="Jeffries T.W."/>
        </authorList>
    </citation>
    <scope>NUCLEOTIDE SEQUENCE [LARGE SCALE GENOMIC DNA]</scope>
    <source>
        <strain evidence="9">DSM 1968</strain>
    </source>
</reference>